<reference evidence="2 3" key="1">
    <citation type="submission" date="2020-01" db="EMBL/GenBank/DDBJ databases">
        <title>Genomes of bacteria type strains.</title>
        <authorList>
            <person name="Chen J."/>
            <person name="Zhu S."/>
            <person name="Yang J."/>
        </authorList>
    </citation>
    <scope>NUCLEOTIDE SEQUENCE [LARGE SCALE GENOMIC DNA]</scope>
    <source>
        <strain evidence="2 3">DSM 16655</strain>
    </source>
</reference>
<gene>
    <name evidence="2" type="ORF">GTW23_10470</name>
</gene>
<dbReference type="InterPro" id="IPR050744">
    <property type="entry name" value="AI-2_Isomerase_LsrG"/>
</dbReference>
<dbReference type="PANTHER" id="PTHR33336">
    <property type="entry name" value="QUINOL MONOOXYGENASE YGIN-RELATED"/>
    <property type="match status" value="1"/>
</dbReference>
<dbReference type="Proteomes" id="UP001320715">
    <property type="component" value="Unassembled WGS sequence"/>
</dbReference>
<dbReference type="Pfam" id="PF03992">
    <property type="entry name" value="ABM"/>
    <property type="match status" value="1"/>
</dbReference>
<dbReference type="InterPro" id="IPR007138">
    <property type="entry name" value="ABM_dom"/>
</dbReference>
<dbReference type="GO" id="GO:0004497">
    <property type="term" value="F:monooxygenase activity"/>
    <property type="evidence" value="ECO:0007669"/>
    <property type="project" value="UniProtKB-KW"/>
</dbReference>
<dbReference type="PANTHER" id="PTHR33336:SF1">
    <property type="entry name" value="(4S)-4-HYDROXY-5-PHOSPHONOOXYPENTANE-2,3-DIONE ISOMERASE"/>
    <property type="match status" value="1"/>
</dbReference>
<dbReference type="Gene3D" id="3.30.70.100">
    <property type="match status" value="1"/>
</dbReference>
<dbReference type="RefSeq" id="WP_152011242.1">
    <property type="nucleotide sequence ID" value="NZ_CP159480.1"/>
</dbReference>
<dbReference type="EMBL" id="JAAAML010000002">
    <property type="protein sequence ID" value="MCO6408598.1"/>
    <property type="molecule type" value="Genomic_DNA"/>
</dbReference>
<dbReference type="SUPFAM" id="SSF54909">
    <property type="entry name" value="Dimeric alpha+beta barrel"/>
    <property type="match status" value="1"/>
</dbReference>
<sequence>MFAVVVTFKIKAGQMDRFMPLMLENARASVADEPECHQFDVCTDADQPGTVFLYEVYSGLAGFDAHRQTPHYKRFDSAVGAMIEDKDVRTFATVHQ</sequence>
<keyword evidence="2" id="KW-0503">Monooxygenase</keyword>
<keyword evidence="2" id="KW-0560">Oxidoreductase</keyword>
<keyword evidence="3" id="KW-1185">Reference proteome</keyword>
<evidence type="ECO:0000313" key="2">
    <source>
        <dbReference type="EMBL" id="MCO6408598.1"/>
    </source>
</evidence>
<comment type="caution">
    <text evidence="2">The sequence shown here is derived from an EMBL/GenBank/DDBJ whole genome shotgun (WGS) entry which is preliminary data.</text>
</comment>
<name>A0ABT1CR21_9HYPH</name>
<protein>
    <submittedName>
        <fullName evidence="2">Antibiotic biosynthesis monooxygenase</fullName>
    </submittedName>
</protein>
<evidence type="ECO:0000259" key="1">
    <source>
        <dbReference type="PROSITE" id="PS51725"/>
    </source>
</evidence>
<dbReference type="PROSITE" id="PS51725">
    <property type="entry name" value="ABM"/>
    <property type="match status" value="1"/>
</dbReference>
<organism evidence="2 3">
    <name type="scientific">Hoeflea alexandrii</name>
    <dbReference type="NCBI Taxonomy" id="288436"/>
    <lineage>
        <taxon>Bacteria</taxon>
        <taxon>Pseudomonadati</taxon>
        <taxon>Pseudomonadota</taxon>
        <taxon>Alphaproteobacteria</taxon>
        <taxon>Hyphomicrobiales</taxon>
        <taxon>Rhizobiaceae</taxon>
        <taxon>Hoeflea</taxon>
    </lineage>
</organism>
<evidence type="ECO:0000313" key="3">
    <source>
        <dbReference type="Proteomes" id="UP001320715"/>
    </source>
</evidence>
<feature type="domain" description="ABM" evidence="1">
    <location>
        <begin position="2"/>
        <end position="91"/>
    </location>
</feature>
<accession>A0ABT1CR21</accession>
<proteinExistence type="predicted"/>
<dbReference type="InterPro" id="IPR011008">
    <property type="entry name" value="Dimeric_a/b-barrel"/>
</dbReference>